<protein>
    <submittedName>
        <fullName evidence="3">Amino acid/amide ABC transporter substrate-binding protein, HAAT family</fullName>
    </submittedName>
</protein>
<dbReference type="InterPro" id="IPR051010">
    <property type="entry name" value="BCAA_transport"/>
</dbReference>
<dbReference type="EMBL" id="FQWV01000013">
    <property type="protein sequence ID" value="SHH67536.1"/>
    <property type="molecule type" value="Genomic_DNA"/>
</dbReference>
<feature type="domain" description="Leucine-binding protein" evidence="2">
    <location>
        <begin position="53"/>
        <end position="403"/>
    </location>
</feature>
<accession>A0A1M5UXB4</accession>
<keyword evidence="1" id="KW-0732">Signal</keyword>
<dbReference type="PROSITE" id="PS51318">
    <property type="entry name" value="TAT"/>
    <property type="match status" value="1"/>
</dbReference>
<dbReference type="OrthoDB" id="264684at2157"/>
<dbReference type="PROSITE" id="PS51257">
    <property type="entry name" value="PROKAR_LIPOPROTEIN"/>
    <property type="match status" value="1"/>
</dbReference>
<dbReference type="Gene3D" id="3.40.50.2300">
    <property type="match status" value="2"/>
</dbReference>
<evidence type="ECO:0000256" key="1">
    <source>
        <dbReference type="ARBA" id="ARBA00022729"/>
    </source>
</evidence>
<dbReference type="CDD" id="cd19987">
    <property type="entry name" value="PBP1_SBP-like"/>
    <property type="match status" value="1"/>
</dbReference>
<dbReference type="Pfam" id="PF10518">
    <property type="entry name" value="TAT_signal"/>
    <property type="match status" value="1"/>
</dbReference>
<dbReference type="InterPro" id="IPR019546">
    <property type="entry name" value="TAT_signal_bac_arc"/>
</dbReference>
<evidence type="ECO:0000313" key="4">
    <source>
        <dbReference type="Proteomes" id="UP000184357"/>
    </source>
</evidence>
<dbReference type="PANTHER" id="PTHR30483">
    <property type="entry name" value="LEUCINE-SPECIFIC-BINDING PROTEIN"/>
    <property type="match status" value="1"/>
</dbReference>
<dbReference type="AlphaFoldDB" id="A0A1M5UXB4"/>
<dbReference type="SUPFAM" id="SSF53822">
    <property type="entry name" value="Periplasmic binding protein-like I"/>
    <property type="match status" value="1"/>
</dbReference>
<dbReference type="InterPro" id="IPR028081">
    <property type="entry name" value="Leu-bd"/>
</dbReference>
<dbReference type="Proteomes" id="UP000184357">
    <property type="component" value="Unassembled WGS sequence"/>
</dbReference>
<reference evidence="3 4" key="1">
    <citation type="submission" date="2016-11" db="EMBL/GenBank/DDBJ databases">
        <authorList>
            <person name="Jaros S."/>
            <person name="Januszkiewicz K."/>
            <person name="Wedrychowicz H."/>
        </authorList>
    </citation>
    <scope>NUCLEOTIDE SEQUENCE [LARGE SCALE GENOMIC DNA]</scope>
    <source>
        <strain evidence="3 4">DSM 9297</strain>
    </source>
</reference>
<keyword evidence="4" id="KW-1185">Reference proteome</keyword>
<evidence type="ECO:0000259" key="2">
    <source>
        <dbReference type="Pfam" id="PF13458"/>
    </source>
</evidence>
<evidence type="ECO:0000313" key="3">
    <source>
        <dbReference type="EMBL" id="SHH67536.1"/>
    </source>
</evidence>
<proteinExistence type="predicted"/>
<dbReference type="RefSeq" id="WP_073311348.1">
    <property type="nucleotide sequence ID" value="NZ_FQWV01000013.1"/>
</dbReference>
<dbReference type="STRING" id="43928.SAMN05443636_3157"/>
<dbReference type="NCBIfam" id="TIGR01409">
    <property type="entry name" value="TAT_signal_seq"/>
    <property type="match status" value="1"/>
</dbReference>
<sequence>MARDTTELSRRDVLKASGTAGAAGLAGLAGCTGGGGGSEYPPIGNYPVEGDEVVFGFNVPQSGSYSQEGADELRGYNLAKKHLNNGGGWVDSYENLSGNGVLGKTVASVEGDTATNPDTARQSAQRMINRDNAIMVSGGSSSAVAIAVQKLCQSEKVQFQCCLTHSNDTTGSECVRYSFREMFNAYMTGQALAPVLAEEYGENLKFYQLYADYSWGQTQQASMKKFFTEVGNWTQIDSVPTPLGTSDYSSYLSDVPSEETDVLVLNHYGLDAANSLPQAIEQGLKQDMEIVVPLYNRLMAEAAADSIEGIFGTADWSWQLSDQYSKTFTEAFRNEYNKVPSYAARLAYSQTVQYAAACQRADTFYPPEVIKQLENHQYSNAGLGAETMRKCDHQAQRDVLVVQGLPSDQQTESKLLRIVNQTSRDKLGYACDAGPAAECSLGPYGGENN</sequence>
<organism evidence="3 4">
    <name type="scientific">Halobaculum gomorrense</name>
    <dbReference type="NCBI Taxonomy" id="43928"/>
    <lineage>
        <taxon>Archaea</taxon>
        <taxon>Methanobacteriati</taxon>
        <taxon>Methanobacteriota</taxon>
        <taxon>Stenosarchaea group</taxon>
        <taxon>Halobacteria</taxon>
        <taxon>Halobacteriales</taxon>
        <taxon>Haloferacaceae</taxon>
        <taxon>Halobaculum</taxon>
    </lineage>
</organism>
<dbReference type="Pfam" id="PF13458">
    <property type="entry name" value="Peripla_BP_6"/>
    <property type="match status" value="1"/>
</dbReference>
<gene>
    <name evidence="3" type="ORF">SAMN05443636_3157</name>
</gene>
<dbReference type="InterPro" id="IPR028082">
    <property type="entry name" value="Peripla_BP_I"/>
</dbReference>
<dbReference type="PANTHER" id="PTHR30483:SF6">
    <property type="entry name" value="PERIPLASMIC BINDING PROTEIN OF ABC TRANSPORTER FOR NATURAL AMINO ACIDS"/>
    <property type="match status" value="1"/>
</dbReference>
<dbReference type="InterPro" id="IPR006311">
    <property type="entry name" value="TAT_signal"/>
</dbReference>
<name>A0A1M5UXB4_9EURY</name>